<dbReference type="AlphaFoldDB" id="A0A376B711"/>
<comment type="subcellular location">
    <subcellularLocation>
        <location evidence="1 8">Nucleus</location>
    </subcellularLocation>
</comment>
<dbReference type="GO" id="GO:0003712">
    <property type="term" value="F:transcription coregulator activity"/>
    <property type="evidence" value="ECO:0007669"/>
    <property type="project" value="TreeGrafter"/>
</dbReference>
<keyword evidence="7 8" id="KW-0539">Nucleus</keyword>
<comment type="similarity">
    <text evidence="2 8">Belongs to the Mediator complex subunit 21 family.</text>
</comment>
<evidence type="ECO:0000256" key="1">
    <source>
        <dbReference type="ARBA" id="ARBA00004123"/>
    </source>
</evidence>
<feature type="compositionally biased region" description="Low complexity" evidence="10">
    <location>
        <begin position="184"/>
        <end position="195"/>
    </location>
</feature>
<keyword evidence="5 8" id="KW-0010">Activator</keyword>
<gene>
    <name evidence="11" type="ORF">SCODWIG_02246</name>
</gene>
<keyword evidence="4 8" id="KW-0805">Transcription regulation</keyword>
<evidence type="ECO:0000256" key="2">
    <source>
        <dbReference type="ARBA" id="ARBA00005770"/>
    </source>
</evidence>
<reference evidence="12" key="1">
    <citation type="submission" date="2018-06" db="EMBL/GenBank/DDBJ databases">
        <authorList>
            <person name="Guldener U."/>
        </authorList>
    </citation>
    <scope>NUCLEOTIDE SEQUENCE [LARGE SCALE GENOMIC DNA]</scope>
    <source>
        <strain evidence="12">UTAD17</strain>
    </source>
</reference>
<evidence type="ECO:0000313" key="12">
    <source>
        <dbReference type="Proteomes" id="UP000262825"/>
    </source>
</evidence>
<feature type="compositionally biased region" description="Polar residues" evidence="10">
    <location>
        <begin position="174"/>
        <end position="183"/>
    </location>
</feature>
<keyword evidence="6 8" id="KW-0804">Transcription</keyword>
<dbReference type="SUPFAM" id="SSF140718">
    <property type="entry name" value="Mediator hinge subcomplex-like"/>
    <property type="match status" value="1"/>
</dbReference>
<protein>
    <recommendedName>
        <fullName evidence="3 8">Mediator of RNA polymerase II transcription subunit 21</fullName>
    </recommendedName>
</protein>
<dbReference type="Gene3D" id="6.10.280.10">
    <property type="entry name" value="Mediator complex, subunit Med21"/>
    <property type="match status" value="1"/>
</dbReference>
<evidence type="ECO:0000256" key="6">
    <source>
        <dbReference type="ARBA" id="ARBA00023163"/>
    </source>
</evidence>
<comment type="subunit">
    <text evidence="8">Component of the Mediator complex.</text>
</comment>
<feature type="region of interest" description="Disordered" evidence="10">
    <location>
        <begin position="1"/>
        <end position="126"/>
    </location>
</feature>
<dbReference type="InterPro" id="IPR021384">
    <property type="entry name" value="Mediator_Med21"/>
</dbReference>
<keyword evidence="9" id="KW-0175">Coiled coil</keyword>
<dbReference type="EMBL" id="UFAJ01000366">
    <property type="protein sequence ID" value="SSD60485.1"/>
    <property type="molecule type" value="Genomic_DNA"/>
</dbReference>
<feature type="compositionally biased region" description="Basic and acidic residues" evidence="10">
    <location>
        <begin position="54"/>
        <end position="86"/>
    </location>
</feature>
<dbReference type="VEuPathDB" id="FungiDB:SCODWIG_02246"/>
<dbReference type="Pfam" id="PF11221">
    <property type="entry name" value="Med21"/>
    <property type="match status" value="1"/>
</dbReference>
<dbReference type="InterPro" id="IPR037212">
    <property type="entry name" value="Med7/Med21-like"/>
</dbReference>
<feature type="compositionally biased region" description="Low complexity" evidence="10">
    <location>
        <begin position="9"/>
        <end position="28"/>
    </location>
</feature>
<sequence length="290" mass="32887">MSDILLSKNEFNNKNGLNNNNNNNNTDNKLNEETESSSLKKENGNETPIINYTTDKDGDINLDVVEEHHTPKLEDLPKKGENKPTDENSNSVTDNTSKHGNNQEQQQQEITGSIKTKGNKINEGPRTDRLTQLQICFDQMVEQFVATLNYVDKNHDFVPLNDSEIKMTDPFRPQQDTNTISSTNNNNNNNVNRNNLQQLPPLPSKQEFENSIDELSTDLILKTRQILQIIDALPGIDVSSEEQLTKIEKLSEELVNLETEKLKWISTKDELLGFINQLINGFTNDMNSSS</sequence>
<feature type="compositionally biased region" description="Polar residues" evidence="10">
    <location>
        <begin position="87"/>
        <end position="116"/>
    </location>
</feature>
<accession>A0A376B711</accession>
<comment type="function">
    <text evidence="8">Component of the Mediator complex, a coactivator involved in the regulated transcription of nearly all RNA polymerase II-dependent genes. Mediator functions as a bridge to convey information from gene-specific regulatory proteins to the basal RNA polymerase II transcription machinery. Mediator is recruited to promoters by direct interactions with regulatory proteins and serves as a scaffold for the assembly of a functional preinitiation complex with RNA polymerase II and the general transcription factors.</text>
</comment>
<organism evidence="11 12">
    <name type="scientific">Saccharomycodes ludwigii</name>
    <dbReference type="NCBI Taxonomy" id="36035"/>
    <lineage>
        <taxon>Eukaryota</taxon>
        <taxon>Fungi</taxon>
        <taxon>Dikarya</taxon>
        <taxon>Ascomycota</taxon>
        <taxon>Saccharomycotina</taxon>
        <taxon>Saccharomycetes</taxon>
        <taxon>Saccharomycodales</taxon>
        <taxon>Saccharomycodaceae</taxon>
        <taxon>Saccharomycodes</taxon>
    </lineage>
</organism>
<name>A0A376B711_9ASCO</name>
<evidence type="ECO:0000256" key="7">
    <source>
        <dbReference type="ARBA" id="ARBA00023242"/>
    </source>
</evidence>
<evidence type="ECO:0000256" key="9">
    <source>
        <dbReference type="SAM" id="Coils"/>
    </source>
</evidence>
<evidence type="ECO:0000256" key="4">
    <source>
        <dbReference type="ARBA" id="ARBA00023015"/>
    </source>
</evidence>
<dbReference type="GO" id="GO:0006357">
    <property type="term" value="P:regulation of transcription by RNA polymerase II"/>
    <property type="evidence" value="ECO:0007669"/>
    <property type="project" value="TreeGrafter"/>
</dbReference>
<dbReference type="GO" id="GO:0016592">
    <property type="term" value="C:mediator complex"/>
    <property type="evidence" value="ECO:0007669"/>
    <property type="project" value="UniProtKB-UniRule"/>
</dbReference>
<evidence type="ECO:0000256" key="5">
    <source>
        <dbReference type="ARBA" id="ARBA00023159"/>
    </source>
</evidence>
<proteinExistence type="inferred from homology"/>
<dbReference type="Proteomes" id="UP000262825">
    <property type="component" value="Unassembled WGS sequence"/>
</dbReference>
<dbReference type="OrthoDB" id="3973165at2759"/>
<dbReference type="PANTHER" id="PTHR13381:SF0">
    <property type="entry name" value="MEDIATOR OF RNA POLYMERASE II TRANSCRIPTION SUBUNIT 21"/>
    <property type="match status" value="1"/>
</dbReference>
<evidence type="ECO:0000256" key="8">
    <source>
        <dbReference type="RuleBase" id="RU366036"/>
    </source>
</evidence>
<evidence type="ECO:0000256" key="10">
    <source>
        <dbReference type="SAM" id="MobiDB-lite"/>
    </source>
</evidence>
<evidence type="ECO:0000256" key="3">
    <source>
        <dbReference type="ARBA" id="ARBA00019691"/>
    </source>
</evidence>
<dbReference type="PANTHER" id="PTHR13381">
    <property type="entry name" value="RNA POLYMERASE II HOLOENZYME COMPONENT SRB7"/>
    <property type="match status" value="1"/>
</dbReference>
<evidence type="ECO:0000313" key="11">
    <source>
        <dbReference type="EMBL" id="SSD60485.1"/>
    </source>
</evidence>
<keyword evidence="12" id="KW-1185">Reference proteome</keyword>
<feature type="region of interest" description="Disordered" evidence="10">
    <location>
        <begin position="166"/>
        <end position="202"/>
    </location>
</feature>
<feature type="coiled-coil region" evidence="9">
    <location>
        <begin position="240"/>
        <end position="267"/>
    </location>
</feature>